<dbReference type="InterPro" id="IPR056744">
    <property type="entry name" value="TRM5/TYW2-like_N"/>
</dbReference>
<evidence type="ECO:0000313" key="11">
    <source>
        <dbReference type="EMBL" id="RLE45318.1"/>
    </source>
</evidence>
<dbReference type="GO" id="GO:0052906">
    <property type="term" value="F:tRNA (guanine(37)-N1)-methyltransferase activity"/>
    <property type="evidence" value="ECO:0007669"/>
    <property type="project" value="UniProtKB-EC"/>
</dbReference>
<dbReference type="InterPro" id="IPR030382">
    <property type="entry name" value="MeTrfase_TRM5/TYW2"/>
</dbReference>
<dbReference type="GO" id="GO:0002939">
    <property type="term" value="P:tRNA N1-guanine methylation"/>
    <property type="evidence" value="ECO:0007669"/>
    <property type="project" value="TreeGrafter"/>
</dbReference>
<comment type="catalytic activity">
    <reaction evidence="9">
        <text>guanosine(37) in tRNA + S-adenosyl-L-methionine = N(1)-methylguanosine(37) in tRNA + S-adenosyl-L-homocysteine + H(+)</text>
        <dbReference type="Rhea" id="RHEA:36899"/>
        <dbReference type="Rhea" id="RHEA-COMP:10145"/>
        <dbReference type="Rhea" id="RHEA-COMP:10147"/>
        <dbReference type="ChEBI" id="CHEBI:15378"/>
        <dbReference type="ChEBI" id="CHEBI:57856"/>
        <dbReference type="ChEBI" id="CHEBI:59789"/>
        <dbReference type="ChEBI" id="CHEBI:73542"/>
        <dbReference type="ChEBI" id="CHEBI:74269"/>
        <dbReference type="EC" id="2.1.1.228"/>
    </reaction>
</comment>
<evidence type="ECO:0000256" key="4">
    <source>
        <dbReference type="ARBA" id="ARBA00022679"/>
    </source>
</evidence>
<dbReference type="AlphaFoldDB" id="A0A497EJ26"/>
<dbReference type="PANTHER" id="PTHR23245:SF36">
    <property type="entry name" value="TRNA (GUANINE(37)-N1)-METHYLTRANSFERASE"/>
    <property type="match status" value="1"/>
</dbReference>
<dbReference type="Proteomes" id="UP000278475">
    <property type="component" value="Unassembled WGS sequence"/>
</dbReference>
<evidence type="ECO:0000256" key="3">
    <source>
        <dbReference type="ARBA" id="ARBA00022603"/>
    </source>
</evidence>
<organism evidence="11 12">
    <name type="scientific">Thermoproteota archaeon</name>
    <dbReference type="NCBI Taxonomy" id="2056631"/>
    <lineage>
        <taxon>Archaea</taxon>
        <taxon>Thermoproteota</taxon>
    </lineage>
</organism>
<dbReference type="FunFam" id="3.30.300.110:FF:000001">
    <property type="entry name" value="tRNA (guanine(37)-N1)-methyltransferase"/>
    <property type="match status" value="1"/>
</dbReference>
<reference evidence="11 12" key="1">
    <citation type="submission" date="2018-06" db="EMBL/GenBank/DDBJ databases">
        <title>Extensive metabolic versatility and redundancy in microbially diverse, dynamic hydrothermal sediments.</title>
        <authorList>
            <person name="Dombrowski N."/>
            <person name="Teske A."/>
            <person name="Baker B.J."/>
        </authorList>
    </citation>
    <scope>NUCLEOTIDE SEQUENCE [LARGE SCALE GENOMIC DNA]</scope>
    <source>
        <strain evidence="11">B66_G16</strain>
    </source>
</reference>
<feature type="domain" description="SAM-dependent methyltransferase TRM5/TYW2-type" evidence="10">
    <location>
        <begin position="26"/>
        <end position="284"/>
    </location>
</feature>
<dbReference type="InterPro" id="IPR056743">
    <property type="entry name" value="TRM5-TYW2-like_MTfase"/>
</dbReference>
<protein>
    <recommendedName>
        <fullName evidence="1">tRNA (guanine(37)-N(1))-methyltransferase</fullName>
        <ecNumber evidence="1">2.1.1.228</ecNumber>
    </recommendedName>
    <alternativeName>
        <fullName evidence="7">M1G-methyltransferase</fullName>
    </alternativeName>
    <alternativeName>
        <fullName evidence="8">tRNA [GM37] methyltransferase</fullName>
    </alternativeName>
</protein>
<name>A0A497EJ26_9CREN</name>
<comment type="caution">
    <text evidence="11">The sequence shown here is derived from an EMBL/GenBank/DDBJ whole genome shotgun (WGS) entry which is preliminary data.</text>
</comment>
<dbReference type="EC" id="2.1.1.228" evidence="1"/>
<evidence type="ECO:0000256" key="1">
    <source>
        <dbReference type="ARBA" id="ARBA00012807"/>
    </source>
</evidence>
<keyword evidence="3 11" id="KW-0489">Methyltransferase</keyword>
<proteinExistence type="predicted"/>
<keyword evidence="2" id="KW-0963">Cytoplasm</keyword>
<dbReference type="PANTHER" id="PTHR23245">
    <property type="entry name" value="TRNA METHYLTRANSFERASE"/>
    <property type="match status" value="1"/>
</dbReference>
<keyword evidence="4" id="KW-0808">Transferase</keyword>
<dbReference type="InterPro" id="IPR029063">
    <property type="entry name" value="SAM-dependent_MTases_sf"/>
</dbReference>
<dbReference type="Gene3D" id="3.40.50.150">
    <property type="entry name" value="Vaccinia Virus protein VP39"/>
    <property type="match status" value="1"/>
</dbReference>
<keyword evidence="5" id="KW-0949">S-adenosyl-L-methionine</keyword>
<dbReference type="EMBL" id="QMQV01000268">
    <property type="protein sequence ID" value="RLE45318.1"/>
    <property type="molecule type" value="Genomic_DNA"/>
</dbReference>
<keyword evidence="6" id="KW-0819">tRNA processing</keyword>
<dbReference type="GO" id="GO:0005737">
    <property type="term" value="C:cytoplasm"/>
    <property type="evidence" value="ECO:0007669"/>
    <property type="project" value="TreeGrafter"/>
</dbReference>
<evidence type="ECO:0000256" key="8">
    <source>
        <dbReference type="ARBA" id="ARBA00033392"/>
    </source>
</evidence>
<evidence type="ECO:0000256" key="9">
    <source>
        <dbReference type="ARBA" id="ARBA00047783"/>
    </source>
</evidence>
<accession>A0A497EJ26</accession>
<dbReference type="SUPFAM" id="SSF53335">
    <property type="entry name" value="S-adenosyl-L-methionine-dependent methyltransferases"/>
    <property type="match status" value="1"/>
</dbReference>
<dbReference type="Pfam" id="PF25133">
    <property type="entry name" value="TYW2_N_2"/>
    <property type="match status" value="1"/>
</dbReference>
<gene>
    <name evidence="11" type="ORF">DRJ31_11445</name>
</gene>
<dbReference type="Gene3D" id="3.30.300.110">
    <property type="entry name" value="Met-10+ protein-like domains"/>
    <property type="match status" value="1"/>
</dbReference>
<evidence type="ECO:0000256" key="5">
    <source>
        <dbReference type="ARBA" id="ARBA00022691"/>
    </source>
</evidence>
<evidence type="ECO:0000256" key="2">
    <source>
        <dbReference type="ARBA" id="ARBA00022490"/>
    </source>
</evidence>
<evidence type="ECO:0000313" key="12">
    <source>
        <dbReference type="Proteomes" id="UP000278475"/>
    </source>
</evidence>
<sequence length="287" mass="32717">MCAKRLMDRIAEKIGIKGQVKPIKSFDVIGDIAIIKIPNELLDYKQRIAEELLKELKNVRVVFRQASEVSGIYRIRKLEWLAGKKRTLTVYKEHGCRFLVDVDKVYFSPRLSTERLRIASLVKDGETIINMFAGVGPYSIIIAKKKPNVFIYSIDLNPIAVKLHVENCKLNKVDDRIKVILGDAREILKKELVGVADRVLMPLPEIALDSLDSALSGLKREGVVHVYIHVLYEKREVEALKKASQIVKRKLEKLGVTINSISTRRVREVKTRELQVCVDVSVTKKYN</sequence>
<dbReference type="PROSITE" id="PS51684">
    <property type="entry name" value="SAM_MT_TRM5_TYW2"/>
    <property type="match status" value="1"/>
</dbReference>
<evidence type="ECO:0000256" key="7">
    <source>
        <dbReference type="ARBA" id="ARBA00029736"/>
    </source>
</evidence>
<evidence type="ECO:0000259" key="10">
    <source>
        <dbReference type="PROSITE" id="PS51684"/>
    </source>
</evidence>
<dbReference type="Pfam" id="PF02475">
    <property type="entry name" value="TRM5-TYW2_MTfase"/>
    <property type="match status" value="1"/>
</dbReference>
<evidence type="ECO:0000256" key="6">
    <source>
        <dbReference type="ARBA" id="ARBA00022694"/>
    </source>
</evidence>